<name>A0A8J4WGT1_9TREM</name>
<evidence type="ECO:0000313" key="2">
    <source>
        <dbReference type="Proteomes" id="UP000748531"/>
    </source>
</evidence>
<dbReference type="EMBL" id="LUCH01003702">
    <property type="protein sequence ID" value="KAF5399816.1"/>
    <property type="molecule type" value="Genomic_DNA"/>
</dbReference>
<keyword evidence="2" id="KW-1185">Reference proteome</keyword>
<evidence type="ECO:0000313" key="1">
    <source>
        <dbReference type="EMBL" id="KAF5399816.1"/>
    </source>
</evidence>
<organism evidence="1 2">
    <name type="scientific">Paragonimus heterotremus</name>
    <dbReference type="NCBI Taxonomy" id="100268"/>
    <lineage>
        <taxon>Eukaryota</taxon>
        <taxon>Metazoa</taxon>
        <taxon>Spiralia</taxon>
        <taxon>Lophotrochozoa</taxon>
        <taxon>Platyhelminthes</taxon>
        <taxon>Trematoda</taxon>
        <taxon>Digenea</taxon>
        <taxon>Plagiorchiida</taxon>
        <taxon>Troglotremata</taxon>
        <taxon>Troglotrematidae</taxon>
        <taxon>Paragonimus</taxon>
    </lineage>
</organism>
<reference evidence="1" key="1">
    <citation type="submission" date="2019-05" db="EMBL/GenBank/DDBJ databases">
        <title>Annotation for the trematode Paragonimus heterotremus.</title>
        <authorList>
            <person name="Choi Y.-J."/>
        </authorList>
    </citation>
    <scope>NUCLEOTIDE SEQUENCE</scope>
    <source>
        <strain evidence="1">LC</strain>
    </source>
</reference>
<protein>
    <submittedName>
        <fullName evidence="1">Uncharacterized protein</fullName>
    </submittedName>
</protein>
<gene>
    <name evidence="1" type="ORF">PHET_06659</name>
</gene>
<proteinExistence type="predicted"/>
<dbReference type="Proteomes" id="UP000748531">
    <property type="component" value="Unassembled WGS sequence"/>
</dbReference>
<sequence>MFQGACKKFMPASLELGYNPIHRLPKKCSRSKMMDILTENLMLPRQTSFQLEGFLLRTSGKGKLNAPLSSTLRCQQHFSLGRIKRRCIVYDFFRKYTTLELALDVLMQSLDLLLYLGM</sequence>
<comment type="caution">
    <text evidence="1">The sequence shown here is derived from an EMBL/GenBank/DDBJ whole genome shotgun (WGS) entry which is preliminary data.</text>
</comment>
<dbReference type="AlphaFoldDB" id="A0A8J4WGT1"/>
<accession>A0A8J4WGT1</accession>